<dbReference type="GO" id="GO:0000156">
    <property type="term" value="F:phosphorelay response regulator activity"/>
    <property type="evidence" value="ECO:0007669"/>
    <property type="project" value="TreeGrafter"/>
</dbReference>
<dbReference type="GO" id="GO:0032993">
    <property type="term" value="C:protein-DNA complex"/>
    <property type="evidence" value="ECO:0007669"/>
    <property type="project" value="TreeGrafter"/>
</dbReference>
<dbReference type="InterPro" id="IPR036388">
    <property type="entry name" value="WH-like_DNA-bd_sf"/>
</dbReference>
<dbReference type="CDD" id="cd00383">
    <property type="entry name" value="trans_reg_C"/>
    <property type="match status" value="1"/>
</dbReference>
<dbReference type="Gene3D" id="6.10.250.690">
    <property type="match status" value="1"/>
</dbReference>
<dbReference type="InterPro" id="IPR001867">
    <property type="entry name" value="OmpR/PhoB-type_DNA-bd"/>
</dbReference>
<protein>
    <submittedName>
        <fullName evidence="10">Phosphate regulon transcriptional regulatory protein PhoB (SphR)</fullName>
    </submittedName>
</protein>
<dbReference type="InterPro" id="IPR039420">
    <property type="entry name" value="WalR-like"/>
</dbReference>
<dbReference type="SMART" id="SM00862">
    <property type="entry name" value="Trans_reg_C"/>
    <property type="match status" value="1"/>
</dbReference>
<reference evidence="10" key="1">
    <citation type="submission" date="2020-02" db="EMBL/GenBank/DDBJ databases">
        <authorList>
            <person name="Meier V. D."/>
        </authorList>
    </citation>
    <scope>NUCLEOTIDE SEQUENCE</scope>
    <source>
        <strain evidence="10">AVDCRST_MAG86</strain>
    </source>
</reference>
<evidence type="ECO:0000259" key="9">
    <source>
        <dbReference type="PROSITE" id="PS51755"/>
    </source>
</evidence>
<evidence type="ECO:0000256" key="2">
    <source>
        <dbReference type="ARBA" id="ARBA00023012"/>
    </source>
</evidence>
<evidence type="ECO:0000256" key="5">
    <source>
        <dbReference type="ARBA" id="ARBA00023163"/>
    </source>
</evidence>
<dbReference type="Pfam" id="PF00486">
    <property type="entry name" value="Trans_reg_C"/>
    <property type="match status" value="1"/>
</dbReference>
<dbReference type="FunFam" id="3.40.50.2300:FF:000001">
    <property type="entry name" value="DNA-binding response regulator PhoB"/>
    <property type="match status" value="1"/>
</dbReference>
<keyword evidence="1 6" id="KW-0597">Phosphoprotein</keyword>
<feature type="modified residue" description="4-aspartylphosphate" evidence="6">
    <location>
        <position position="54"/>
    </location>
</feature>
<dbReference type="PANTHER" id="PTHR48111:SF1">
    <property type="entry name" value="TWO-COMPONENT RESPONSE REGULATOR ORR33"/>
    <property type="match status" value="1"/>
</dbReference>
<evidence type="ECO:0000256" key="1">
    <source>
        <dbReference type="ARBA" id="ARBA00022553"/>
    </source>
</evidence>
<feature type="domain" description="Response regulatory" evidence="8">
    <location>
        <begin position="5"/>
        <end position="119"/>
    </location>
</feature>
<dbReference type="InterPro" id="IPR016032">
    <property type="entry name" value="Sig_transdc_resp-reg_C-effctor"/>
</dbReference>
<dbReference type="GO" id="GO:0005829">
    <property type="term" value="C:cytosol"/>
    <property type="evidence" value="ECO:0007669"/>
    <property type="project" value="TreeGrafter"/>
</dbReference>
<keyword evidence="4 7" id="KW-0238">DNA-binding</keyword>
<accession>A0A6J4VR41</accession>
<keyword evidence="3" id="KW-0805">Transcription regulation</keyword>
<dbReference type="SUPFAM" id="SSF52172">
    <property type="entry name" value="CheY-like"/>
    <property type="match status" value="1"/>
</dbReference>
<gene>
    <name evidence="10" type="ORF">AVDCRST_MAG86-3391</name>
</gene>
<dbReference type="PANTHER" id="PTHR48111">
    <property type="entry name" value="REGULATOR OF RPOS"/>
    <property type="match status" value="1"/>
</dbReference>
<dbReference type="Pfam" id="PF00072">
    <property type="entry name" value="Response_reg"/>
    <property type="match status" value="1"/>
</dbReference>
<dbReference type="Gene3D" id="1.10.10.10">
    <property type="entry name" value="Winged helix-like DNA-binding domain superfamily/Winged helix DNA-binding domain"/>
    <property type="match status" value="1"/>
</dbReference>
<dbReference type="PROSITE" id="PS50110">
    <property type="entry name" value="RESPONSE_REGULATORY"/>
    <property type="match status" value="1"/>
</dbReference>
<dbReference type="FunFam" id="1.10.10.10:FF:000018">
    <property type="entry name" value="DNA-binding response regulator ResD"/>
    <property type="match status" value="1"/>
</dbReference>
<feature type="domain" description="OmpR/PhoB-type" evidence="9">
    <location>
        <begin position="133"/>
        <end position="232"/>
    </location>
</feature>
<evidence type="ECO:0000256" key="6">
    <source>
        <dbReference type="PROSITE-ProRule" id="PRU00169"/>
    </source>
</evidence>
<keyword evidence="2" id="KW-0902">Two-component regulatory system</keyword>
<sequence>MDTARILIIEDDHDIAQLIALHLREVGYGVDAAHDGETGFERASLGRYDLIVLDVVLPKLSGTELCQRLRAAGNYTLILMLTAKSAELDRVLGLELGADDYLSKPFSFRELQARVKALLRRKAQAEGTTRTLPSVIRVNDLSIDVENRAATFDGRSLPLTLKEFELLVQFAQHPGRVYTRTQLLDLVWGYGYEGLEHTVNSHINRLRTKLERDPANPEYIQTVWGVGYRFTTALAKAVP</sequence>
<name>A0A6J4VR41_9DEIN</name>
<keyword evidence="5" id="KW-0804">Transcription</keyword>
<feature type="DNA-binding region" description="OmpR/PhoB-type" evidence="7">
    <location>
        <begin position="133"/>
        <end position="232"/>
    </location>
</feature>
<dbReference type="GO" id="GO:0006355">
    <property type="term" value="P:regulation of DNA-templated transcription"/>
    <property type="evidence" value="ECO:0007669"/>
    <property type="project" value="InterPro"/>
</dbReference>
<dbReference type="EMBL" id="CADCWP010000304">
    <property type="protein sequence ID" value="CAA9585140.1"/>
    <property type="molecule type" value="Genomic_DNA"/>
</dbReference>
<evidence type="ECO:0000313" key="10">
    <source>
        <dbReference type="EMBL" id="CAA9585140.1"/>
    </source>
</evidence>
<dbReference type="Gene3D" id="3.40.50.2300">
    <property type="match status" value="1"/>
</dbReference>
<dbReference type="GO" id="GO:0000976">
    <property type="term" value="F:transcription cis-regulatory region binding"/>
    <property type="evidence" value="ECO:0007669"/>
    <property type="project" value="TreeGrafter"/>
</dbReference>
<dbReference type="InterPro" id="IPR011006">
    <property type="entry name" value="CheY-like_superfamily"/>
</dbReference>
<proteinExistence type="predicted"/>
<dbReference type="SMART" id="SM00448">
    <property type="entry name" value="REC"/>
    <property type="match status" value="1"/>
</dbReference>
<dbReference type="SUPFAM" id="SSF46894">
    <property type="entry name" value="C-terminal effector domain of the bipartite response regulators"/>
    <property type="match status" value="1"/>
</dbReference>
<evidence type="ECO:0000256" key="7">
    <source>
        <dbReference type="PROSITE-ProRule" id="PRU01091"/>
    </source>
</evidence>
<dbReference type="PROSITE" id="PS51755">
    <property type="entry name" value="OMPR_PHOB"/>
    <property type="match status" value="1"/>
</dbReference>
<dbReference type="InterPro" id="IPR001789">
    <property type="entry name" value="Sig_transdc_resp-reg_receiver"/>
</dbReference>
<evidence type="ECO:0000259" key="8">
    <source>
        <dbReference type="PROSITE" id="PS50110"/>
    </source>
</evidence>
<evidence type="ECO:0000256" key="3">
    <source>
        <dbReference type="ARBA" id="ARBA00023015"/>
    </source>
</evidence>
<organism evidence="10">
    <name type="scientific">uncultured Truepera sp</name>
    <dbReference type="NCBI Taxonomy" id="543023"/>
    <lineage>
        <taxon>Bacteria</taxon>
        <taxon>Thermotogati</taxon>
        <taxon>Deinococcota</taxon>
        <taxon>Deinococci</taxon>
        <taxon>Trueperales</taxon>
        <taxon>Trueperaceae</taxon>
        <taxon>Truepera</taxon>
        <taxon>environmental samples</taxon>
    </lineage>
</organism>
<evidence type="ECO:0000256" key="4">
    <source>
        <dbReference type="ARBA" id="ARBA00023125"/>
    </source>
</evidence>
<dbReference type="AlphaFoldDB" id="A0A6J4VR41"/>